<gene>
    <name evidence="2" type="ORF">JOB18_017814</name>
</gene>
<dbReference type="Proteomes" id="UP000693946">
    <property type="component" value="Linkage Group LG18"/>
</dbReference>
<evidence type="ECO:0000313" key="2">
    <source>
        <dbReference type="EMBL" id="KAG7506884.1"/>
    </source>
</evidence>
<dbReference type="AlphaFoldDB" id="A0AAV6RQR0"/>
<keyword evidence="1" id="KW-0175">Coiled coil</keyword>
<name>A0AAV6RQR0_SOLSE</name>
<protein>
    <submittedName>
        <fullName evidence="2">Uncharacterized protein</fullName>
    </submittedName>
</protein>
<feature type="coiled-coil region" evidence="1">
    <location>
        <begin position="3"/>
        <end position="61"/>
    </location>
</feature>
<dbReference type="EMBL" id="JAGKHQ010000010">
    <property type="protein sequence ID" value="KAG7506884.1"/>
    <property type="molecule type" value="Genomic_DNA"/>
</dbReference>
<organism evidence="2 3">
    <name type="scientific">Solea senegalensis</name>
    <name type="common">Senegalese sole</name>
    <dbReference type="NCBI Taxonomy" id="28829"/>
    <lineage>
        <taxon>Eukaryota</taxon>
        <taxon>Metazoa</taxon>
        <taxon>Chordata</taxon>
        <taxon>Craniata</taxon>
        <taxon>Vertebrata</taxon>
        <taxon>Euteleostomi</taxon>
        <taxon>Actinopterygii</taxon>
        <taxon>Neopterygii</taxon>
        <taxon>Teleostei</taxon>
        <taxon>Neoteleostei</taxon>
        <taxon>Acanthomorphata</taxon>
        <taxon>Carangaria</taxon>
        <taxon>Pleuronectiformes</taxon>
        <taxon>Pleuronectoidei</taxon>
        <taxon>Soleidae</taxon>
        <taxon>Solea</taxon>
    </lineage>
</organism>
<comment type="caution">
    <text evidence="2">The sequence shown here is derived from an EMBL/GenBank/DDBJ whole genome shotgun (WGS) entry which is preliminary data.</text>
</comment>
<keyword evidence="3" id="KW-1185">Reference proteome</keyword>
<proteinExistence type="predicted"/>
<evidence type="ECO:0000313" key="3">
    <source>
        <dbReference type="Proteomes" id="UP000693946"/>
    </source>
</evidence>
<reference evidence="2 3" key="1">
    <citation type="journal article" date="2021" name="Sci. Rep.">
        <title>Chromosome anchoring in Senegalese sole (Solea senegalensis) reveals sex-associated markers and genome rearrangements in flatfish.</title>
        <authorList>
            <person name="Guerrero-Cozar I."/>
            <person name="Gomez-Garrido J."/>
            <person name="Berbel C."/>
            <person name="Martinez-Blanch J.F."/>
            <person name="Alioto T."/>
            <person name="Claros M.G."/>
            <person name="Gagnaire P.A."/>
            <person name="Manchado M."/>
        </authorList>
    </citation>
    <scope>NUCLEOTIDE SEQUENCE [LARGE SCALE GENOMIC DNA]</scope>
    <source>
        <strain evidence="2">Sse05_10M</strain>
    </source>
</reference>
<accession>A0AAV6RQR0</accession>
<sequence length="61" mass="7054">MAAKKLGEDMEEVNKSLNFMSEELSKVAKQQMGLLEFIEDVKQLKAVIKEKDKIIEELKKE</sequence>
<evidence type="ECO:0000256" key="1">
    <source>
        <dbReference type="SAM" id="Coils"/>
    </source>
</evidence>